<organism evidence="7 9">
    <name type="scientific">Venturia inaequalis</name>
    <name type="common">Apple scab fungus</name>
    <dbReference type="NCBI Taxonomy" id="5025"/>
    <lineage>
        <taxon>Eukaryota</taxon>
        <taxon>Fungi</taxon>
        <taxon>Dikarya</taxon>
        <taxon>Ascomycota</taxon>
        <taxon>Pezizomycotina</taxon>
        <taxon>Dothideomycetes</taxon>
        <taxon>Pleosporomycetidae</taxon>
        <taxon>Venturiales</taxon>
        <taxon>Venturiaceae</taxon>
        <taxon>Venturia</taxon>
    </lineage>
</organism>
<evidence type="ECO:0000313" key="7">
    <source>
        <dbReference type="EMBL" id="KAE9993947.1"/>
    </source>
</evidence>
<dbReference type="GO" id="GO:0005085">
    <property type="term" value="F:guanyl-nucleotide exchange factor activity"/>
    <property type="evidence" value="ECO:0007669"/>
    <property type="project" value="UniProtKB-KW"/>
</dbReference>
<evidence type="ECO:0000313" key="5">
    <source>
        <dbReference type="EMBL" id="KAE9967322.1"/>
    </source>
</evidence>
<dbReference type="EMBL" id="WNWQ01000475">
    <property type="protein sequence ID" value="KAE9967322.1"/>
    <property type="molecule type" value="Genomic_DNA"/>
</dbReference>
<dbReference type="Proteomes" id="UP000490939">
    <property type="component" value="Unassembled WGS sequence"/>
</dbReference>
<evidence type="ECO:0000256" key="4">
    <source>
        <dbReference type="SAM" id="SignalP"/>
    </source>
</evidence>
<dbReference type="InterPro" id="IPR019318">
    <property type="entry name" value="Gua_nucleotide_exch_fac_Ric8"/>
</dbReference>
<dbReference type="GO" id="GO:0055085">
    <property type="term" value="P:transmembrane transport"/>
    <property type="evidence" value="ECO:0007669"/>
    <property type="project" value="InterPro"/>
</dbReference>
<gene>
    <name evidence="5" type="ORF">BLS_006440</name>
    <name evidence="7" type="ORF">EG327_002281</name>
    <name evidence="6" type="ORF">EG328_006910</name>
</gene>
<comment type="caution">
    <text evidence="7">The sequence shown here is derived from an EMBL/GenBank/DDBJ whole genome shotgun (WGS) entry which is preliminary data.</text>
</comment>
<dbReference type="PANTHER" id="PTHR38643">
    <property type="entry name" value="PURINE NUCLEOSIDE PERMEASE C285.05-RELATED"/>
    <property type="match status" value="1"/>
</dbReference>
<proteinExistence type="inferred from homology"/>
<keyword evidence="9" id="KW-1185">Reference proteome</keyword>
<keyword evidence="4" id="KW-0732">Signal</keyword>
<evidence type="ECO:0000256" key="1">
    <source>
        <dbReference type="ARBA" id="ARBA00009049"/>
    </source>
</evidence>
<dbReference type="InterPro" id="IPR016024">
    <property type="entry name" value="ARM-type_fold"/>
</dbReference>
<dbReference type="InterPro" id="IPR009486">
    <property type="entry name" value="Pur_nuclsid_perm"/>
</dbReference>
<dbReference type="EMBL" id="WNWS01000037">
    <property type="protein sequence ID" value="KAE9985789.1"/>
    <property type="molecule type" value="Genomic_DNA"/>
</dbReference>
<keyword evidence="3" id="KW-0143">Chaperone</keyword>
<accession>A0A8H3VP52</accession>
<dbReference type="EMBL" id="WNWR01000017">
    <property type="protein sequence ID" value="KAE9993947.1"/>
    <property type="molecule type" value="Genomic_DNA"/>
</dbReference>
<dbReference type="Proteomes" id="UP000447873">
    <property type="component" value="Unassembled WGS sequence"/>
</dbReference>
<reference evidence="7 9" key="1">
    <citation type="submission" date="2019-07" db="EMBL/GenBank/DDBJ databases">
        <title>Venturia inaequalis Genome Resource.</title>
        <authorList>
            <person name="Lichtner F.J."/>
        </authorList>
    </citation>
    <scope>NUCLEOTIDE SEQUENCE [LARGE SCALE GENOMIC DNA]</scope>
    <source>
        <strain evidence="6 8">120213</strain>
        <strain evidence="5">Bline_iso_100314</strain>
        <strain evidence="7 9">DMI_063113</strain>
    </source>
</reference>
<evidence type="ECO:0000256" key="3">
    <source>
        <dbReference type="ARBA" id="ARBA00023186"/>
    </source>
</evidence>
<dbReference type="Pfam" id="PF10165">
    <property type="entry name" value="Ric8"/>
    <property type="match status" value="1"/>
</dbReference>
<evidence type="ECO:0000313" key="6">
    <source>
        <dbReference type="EMBL" id="KAE9985789.1"/>
    </source>
</evidence>
<comment type="similarity">
    <text evidence="1">Belongs to the synembryn family.</text>
</comment>
<dbReference type="GO" id="GO:0005783">
    <property type="term" value="C:endoplasmic reticulum"/>
    <property type="evidence" value="ECO:0007669"/>
    <property type="project" value="TreeGrafter"/>
</dbReference>
<sequence>MRFSNGLCASALSFLSLSRQSLCTPVAEAPTPAEQRSELWGDTELVNRDSIIAPKVFIISMFQPEASVWYGIKEFDVNGQNITLPGLSPLFPQIHCTTDGDVCQITIGESEINAASSVTALTLSPKLNLTETYFLIAGIAGINPEVASICSVTFARFAVQVALQYEFDIRDLPGNYSTGYIPFGVDAPGKYPTSIYGTEVFEFNTALQKIAIDFAKTAKLEDSADAIAYRANYAADTLYAAGATPPAVYACDVATSDVYYSGKLLGEAFGNFTKLMTNGTGNYCSTAQEDNATGEALMRAAMLGLVDFSRVIVMRTAADFDRQYPGESAQFNRFYSTQGAFLPSLANLYLAGIKVVEGILDEWDTKFEAGIKAPNYIGDILGSLGGKPDFGPADFSVNLPTKKRSVPMNRAQMVKRGARAGIKASNGPSKTGKAKLDDVTALLDKLSTDLKRKTLKTQQRDSILEQLKVYGRSVDGSDPIFARTGIQTLSQYAFDSSSTTTSREALRCLANALLLRPETRQILVDLGCAPKAAEKLKTDNSDDEFLLSRILFLMTYGTTANYQELIKKYKLADSINTCLARHAKRYIKGTRRMAIANPMDDMALTEIAKLVFNITHFHPDLAPSFSYSTLHLLQIVQKIKISQPPLQQPHQACINSLINLDLGDKLSHIALFPRSDPSGVTEYLVNILDACVTSYKDSELDQTASPVITLLRKIYKEAPDQVKRRMETLLLPTDADRAKPIGKSDALSSRLLQLSTSAISSTLRTSIQAMLFEMSGENPNKFVANVGYGYASGFLMSQNIPVPKNATDTWTEGGGEGLRINPVTGQRLDAETHVDEGPPMTDEEKEIEAEKLFVLFERLRATGMVDVVNPVQQAVQEGRFEELPDDHEEE</sequence>
<evidence type="ECO:0000256" key="2">
    <source>
        <dbReference type="ARBA" id="ARBA00022658"/>
    </source>
</evidence>
<evidence type="ECO:0000313" key="8">
    <source>
        <dbReference type="Proteomes" id="UP000447873"/>
    </source>
</evidence>
<dbReference type="PANTHER" id="PTHR38643:SF1">
    <property type="entry name" value="PURINE NUCLEOSIDE PERMEASE C285.05-RELATED"/>
    <property type="match status" value="1"/>
</dbReference>
<evidence type="ECO:0008006" key="10">
    <source>
        <dbReference type="Google" id="ProtNLM"/>
    </source>
</evidence>
<feature type="signal peptide" evidence="4">
    <location>
        <begin position="1"/>
        <end position="23"/>
    </location>
</feature>
<evidence type="ECO:0000313" key="9">
    <source>
        <dbReference type="Proteomes" id="UP000490939"/>
    </source>
</evidence>
<dbReference type="SUPFAM" id="SSF48371">
    <property type="entry name" value="ARM repeat"/>
    <property type="match status" value="1"/>
</dbReference>
<protein>
    <recommendedName>
        <fullName evidence="10">Purine nucleoside permease</fullName>
    </recommendedName>
</protein>
<dbReference type="Pfam" id="PF06516">
    <property type="entry name" value="NUP"/>
    <property type="match status" value="1"/>
</dbReference>
<feature type="chain" id="PRO_5044690916" description="Purine nucleoside permease" evidence="4">
    <location>
        <begin position="24"/>
        <end position="890"/>
    </location>
</feature>
<dbReference type="AlphaFoldDB" id="A0A8H3VP52"/>
<name>A0A8H3VP52_VENIN</name>
<keyword evidence="2" id="KW-0344">Guanine-nucleotide releasing factor</keyword>
<dbReference type="Proteomes" id="UP000433883">
    <property type="component" value="Unassembled WGS sequence"/>
</dbReference>